<comment type="caution">
    <text evidence="2">The sequence shown here is derived from an EMBL/GenBank/DDBJ whole genome shotgun (WGS) entry which is preliminary data.</text>
</comment>
<organism evidence="2 3">
    <name type="scientific">Symbiodinium pilosum</name>
    <name type="common">Dinoflagellate</name>
    <dbReference type="NCBI Taxonomy" id="2952"/>
    <lineage>
        <taxon>Eukaryota</taxon>
        <taxon>Sar</taxon>
        <taxon>Alveolata</taxon>
        <taxon>Dinophyceae</taxon>
        <taxon>Suessiales</taxon>
        <taxon>Symbiodiniaceae</taxon>
        <taxon>Symbiodinium</taxon>
    </lineage>
</organism>
<sequence>MGDGAKWRGEGRRHRRERWSARHRQEPGVPEPDEPEPELPPEPPAEPPAEPPVPAEKVDISRIRRDLEEMRRTAQEGREKLLALEMPQGHMSGSQTWLPKMQQKKCPRKHRQIGGSCSSHAPAIEVKAASSGLAMHHFPLLSIFQSQAATEEELTAVYDELAEHWGQCEWWIERLQGMDLTMLTCLSTPKHFVPMEIVDDRVVNLKIPPSVLQESLSSYAEYTWLKAQRKMDKHKDKQAGIKNCYFAFRILCFGCQLLQHGLIPDLSAAQSLKRLAKHPRHRRHRLRSAASTEWL</sequence>
<gene>
    <name evidence="2" type="ORF">SPIL2461_LOCUS14535</name>
</gene>
<dbReference type="AlphaFoldDB" id="A0A812TT82"/>
<feature type="compositionally biased region" description="Basic and acidic residues" evidence="1">
    <location>
        <begin position="1"/>
        <end position="10"/>
    </location>
</feature>
<name>A0A812TT82_SYMPI</name>
<accession>A0A812TT82</accession>
<keyword evidence="3" id="KW-1185">Reference proteome</keyword>
<evidence type="ECO:0000256" key="1">
    <source>
        <dbReference type="SAM" id="MobiDB-lite"/>
    </source>
</evidence>
<dbReference type="Proteomes" id="UP000649617">
    <property type="component" value="Unassembled WGS sequence"/>
</dbReference>
<evidence type="ECO:0000313" key="2">
    <source>
        <dbReference type="EMBL" id="CAE7547737.1"/>
    </source>
</evidence>
<protein>
    <submittedName>
        <fullName evidence="2">Uncharacterized protein</fullName>
    </submittedName>
</protein>
<feature type="compositionally biased region" description="Pro residues" evidence="1">
    <location>
        <begin position="40"/>
        <end position="54"/>
    </location>
</feature>
<dbReference type="EMBL" id="CAJNIZ010033780">
    <property type="protein sequence ID" value="CAE7547737.1"/>
    <property type="molecule type" value="Genomic_DNA"/>
</dbReference>
<evidence type="ECO:0000313" key="3">
    <source>
        <dbReference type="Proteomes" id="UP000649617"/>
    </source>
</evidence>
<feature type="region of interest" description="Disordered" evidence="1">
    <location>
        <begin position="1"/>
        <end position="58"/>
    </location>
</feature>
<proteinExistence type="predicted"/>
<reference evidence="2" key="1">
    <citation type="submission" date="2021-02" db="EMBL/GenBank/DDBJ databases">
        <authorList>
            <person name="Dougan E. K."/>
            <person name="Rhodes N."/>
            <person name="Thang M."/>
            <person name="Chan C."/>
        </authorList>
    </citation>
    <scope>NUCLEOTIDE SEQUENCE</scope>
</reference>